<feature type="region of interest" description="Disordered" evidence="2">
    <location>
        <begin position="863"/>
        <end position="882"/>
    </location>
</feature>
<feature type="compositionally biased region" description="Acidic residues" evidence="2">
    <location>
        <begin position="1069"/>
        <end position="1104"/>
    </location>
</feature>
<evidence type="ECO:0000256" key="1">
    <source>
        <dbReference type="PROSITE-ProRule" id="PRU00221"/>
    </source>
</evidence>
<dbReference type="InterPro" id="IPR015943">
    <property type="entry name" value="WD40/YVTN_repeat-like_dom_sf"/>
</dbReference>
<keyword evidence="1" id="KW-0853">WD repeat</keyword>
<feature type="region of interest" description="Disordered" evidence="2">
    <location>
        <begin position="1013"/>
        <end position="1210"/>
    </location>
</feature>
<dbReference type="Gene3D" id="2.130.10.10">
    <property type="entry name" value="YVTN repeat-like/Quinoprotein amine dehydrogenase"/>
    <property type="match status" value="4"/>
</dbReference>
<dbReference type="PANTHER" id="PTHR45589">
    <property type="entry name" value="WD REPEAT DOMAIN 62, ISOFORM G"/>
    <property type="match status" value="1"/>
</dbReference>
<evidence type="ECO:0000313" key="5">
    <source>
        <dbReference type="Proteomes" id="UP000717996"/>
    </source>
</evidence>
<dbReference type="Pfam" id="PF00400">
    <property type="entry name" value="WD40"/>
    <property type="match status" value="3"/>
</dbReference>
<organism evidence="4 5">
    <name type="scientific">Rhizopus oryzae</name>
    <name type="common">Mucormycosis agent</name>
    <name type="synonym">Rhizopus arrhizus var. delemar</name>
    <dbReference type="NCBI Taxonomy" id="64495"/>
    <lineage>
        <taxon>Eukaryota</taxon>
        <taxon>Fungi</taxon>
        <taxon>Fungi incertae sedis</taxon>
        <taxon>Mucoromycota</taxon>
        <taxon>Mucoromycotina</taxon>
        <taxon>Mucoromycetes</taxon>
        <taxon>Mucorales</taxon>
        <taxon>Mucorineae</taxon>
        <taxon>Rhizopodaceae</taxon>
        <taxon>Rhizopus</taxon>
    </lineage>
</organism>
<dbReference type="PANTHER" id="PTHR45589:SF1">
    <property type="entry name" value="WD REPEAT DOMAIN 62, ISOFORM G"/>
    <property type="match status" value="1"/>
</dbReference>
<feature type="repeat" description="WD" evidence="1">
    <location>
        <begin position="654"/>
        <end position="682"/>
    </location>
</feature>
<accession>A0A9P6YNN1</accession>
<name>A0A9P6YNN1_RHIOR</name>
<comment type="caution">
    <text evidence="4">The sequence shown here is derived from an EMBL/GenBank/DDBJ whole genome shotgun (WGS) entry which is preliminary data.</text>
</comment>
<feature type="region of interest" description="Disordered" evidence="2">
    <location>
        <begin position="1241"/>
        <end position="1266"/>
    </location>
</feature>
<proteinExistence type="predicted"/>
<dbReference type="InterPro" id="IPR011041">
    <property type="entry name" value="Quinoprot_gluc/sorb_DH_b-prop"/>
</dbReference>
<gene>
    <name evidence="4" type="ORF">G6F51_001003</name>
</gene>
<dbReference type="InterPro" id="IPR052779">
    <property type="entry name" value="WDR62"/>
</dbReference>
<evidence type="ECO:0000256" key="2">
    <source>
        <dbReference type="SAM" id="MobiDB-lite"/>
    </source>
</evidence>
<evidence type="ECO:0000313" key="4">
    <source>
        <dbReference type="EMBL" id="KAG1552793.1"/>
    </source>
</evidence>
<dbReference type="Pfam" id="PF24782">
    <property type="entry name" value="WD40_MABP1-WDR62_2nd"/>
    <property type="match status" value="1"/>
</dbReference>
<sequence>MQEIFPVNSGNVPPPSQSTNLLSHQLSFNSAFQLNNNNNNNNNLRRNNKIKNVKPLKLDRILGLTSTSSNILDTANDLIAYAAGAVVVLYHQKRNKQIAYLYPPPTTTINTTNVNAVTGTINSNPINPVAPPLIVPITSNNEHPLTTNTEEKKGITPASARAKPISCLAFSPDGNYLAVGEMGHQPRIFIWDVKERTIYREFKSHKFGVLSLSFSPNMRYLVSVGFQHDGYLYVWDWKKGVKLAGNKVTSRVNAISFSRDGSFFVTAGLRHVKFWYLDARGRIPKKGSTRETQVLDGRSALLGVLRDANFVDVACDQSIASSGYTYFVTDTGILCTFKEGRVIDKWVNLQVKNTFSIAVSSTYVICTCSEGIIRLFEPVTLKYLGILPKPHPLGIDISSITSPDMVRSTDDTNVYPDAVAIVYDSAAQRVTTVYSDRSLYIWDIHDLQKIGKYRSFIFHSDCVWGVEPCPNVEKEGSLIPLNSFATFSGDGTIRIWNLDHPLHPSSSSPLTPPQSSPRNTMSPSSSTMVGSQRRNIYSRELVKMIYVDNDAAEFAKQAKTFDLTEDQYPDYGIRSLKMSLDGQWMASGDRSGNLRVHNMESWDLLSYQEAHDSEILSIDLTTGPDKPNLIATGSRDRLLHIFDMRSNCQLVQSLDDHSSSITAVKFSEDATKLISSGADKGIIFRHRQHPITPFHDASPRPFLTYHNHSGRGTVFDMALDTSGRYVAAATGERKLYVFSVESGKPFRVCKPETSDEVGKEQSGGSLINIDLDPFSGTYAVTSGSDRCIRLFDLTNSTCIEKVAAHSELITAVKFVKTNSEENSLRVVSTCSDGTIFVWKVSSDIVVKMCARGGMRLKPEENKQFGLQRPMQQQQQPQRTRRISTVTAIRPSASISQMIRQGERKTFSTMSTAEHRYDEMYRKIEANRRRTQEEEETELLRKTKIRLPDTKPTKVSLPLPEKAGRLERLFNGYPTTQKRPTRPLMNANVNTNNNKLTTNLVNMRRTQGRNAILDREMSPPPVAVRKAAQPVLTKRASQPIISNSTKTMNDQRRASDSQSPCQKSSMCDDSNVEEEPNNGDIEEEGDGEEEEEDEETIEEEEEEEIIFTPEQEKMSKPFEVSTHPDTHSLQADEEDGRTTPVSDTNEQSHSTEEEDHSESSVDDDAIIRDLTSLEPPRMSASVSRTKARRSLQLNEDEKERRRRSSSKRQSITARFLSSLMNGMDTNQRPSIHHVLGAFKELEKKPVSETSQLKSDKDEEEEAKREESLKLDSALADLDGISILLDSVLDTLISTKKTSENEKSISVIETKLGEVSDKIADRLTPPDTKKLLEKYSNLLLNMVEKKLNP</sequence>
<dbReference type="InterPro" id="IPR001680">
    <property type="entry name" value="WD40_rpt"/>
</dbReference>
<feature type="compositionally biased region" description="Polar residues" evidence="2">
    <location>
        <begin position="1055"/>
        <end position="1067"/>
    </location>
</feature>
<dbReference type="SMART" id="SM00320">
    <property type="entry name" value="WD40"/>
    <property type="match status" value="11"/>
</dbReference>
<reference evidence="4" key="1">
    <citation type="journal article" date="2020" name="Microb. Genom.">
        <title>Genetic diversity of clinical and environmental Mucorales isolates obtained from an investigation of mucormycosis cases among solid organ transplant recipients.</title>
        <authorList>
            <person name="Nguyen M.H."/>
            <person name="Kaul D."/>
            <person name="Muto C."/>
            <person name="Cheng S.J."/>
            <person name="Richter R.A."/>
            <person name="Bruno V.M."/>
            <person name="Liu G."/>
            <person name="Beyhan S."/>
            <person name="Sundermann A.J."/>
            <person name="Mounaud S."/>
            <person name="Pasculle A.W."/>
            <person name="Nierman W.C."/>
            <person name="Driscoll E."/>
            <person name="Cumbie R."/>
            <person name="Clancy C.J."/>
            <person name="Dupont C.L."/>
        </authorList>
    </citation>
    <scope>NUCLEOTIDE SEQUENCE</scope>
    <source>
        <strain evidence="4">GL16</strain>
    </source>
</reference>
<feature type="region of interest" description="Disordered" evidence="2">
    <location>
        <begin position="504"/>
        <end position="532"/>
    </location>
</feature>
<dbReference type="SUPFAM" id="SSF50978">
    <property type="entry name" value="WD40 repeat-like"/>
    <property type="match status" value="1"/>
</dbReference>
<feature type="compositionally biased region" description="Basic and acidic residues" evidence="2">
    <location>
        <begin position="1109"/>
        <end position="1125"/>
    </location>
</feature>
<dbReference type="SUPFAM" id="SSF50952">
    <property type="entry name" value="Soluble quinoprotein glucose dehydrogenase"/>
    <property type="match status" value="1"/>
</dbReference>
<protein>
    <recommendedName>
        <fullName evidence="3">MABP1/WDR62 second WD40 domain-containing protein</fullName>
    </recommendedName>
</protein>
<feature type="domain" description="MABP1/WDR62 second WD40" evidence="3">
    <location>
        <begin position="463"/>
        <end position="840"/>
    </location>
</feature>
<feature type="compositionally biased region" description="Low complexity" evidence="2">
    <location>
        <begin position="516"/>
        <end position="528"/>
    </location>
</feature>
<dbReference type="OrthoDB" id="6252103at2759"/>
<dbReference type="EMBL" id="JAANIT010000068">
    <property type="protein sequence ID" value="KAG1552793.1"/>
    <property type="molecule type" value="Genomic_DNA"/>
</dbReference>
<feature type="compositionally biased region" description="Low complexity" evidence="2">
    <location>
        <begin position="867"/>
        <end position="877"/>
    </location>
</feature>
<evidence type="ECO:0000259" key="3">
    <source>
        <dbReference type="Pfam" id="PF24782"/>
    </source>
</evidence>
<feature type="compositionally biased region" description="Polar residues" evidence="2">
    <location>
        <begin position="1034"/>
        <end position="1047"/>
    </location>
</feature>
<dbReference type="InterPro" id="IPR036322">
    <property type="entry name" value="WD40_repeat_dom_sf"/>
</dbReference>
<feature type="compositionally biased region" description="Basic and acidic residues" evidence="2">
    <location>
        <begin position="1252"/>
        <end position="1266"/>
    </location>
</feature>
<dbReference type="InterPro" id="IPR056162">
    <property type="entry name" value="WD40_MABP1-WDR62_2nd"/>
</dbReference>
<dbReference type="Proteomes" id="UP000717996">
    <property type="component" value="Unassembled WGS sequence"/>
</dbReference>
<dbReference type="PROSITE" id="PS50082">
    <property type="entry name" value="WD_REPEATS_2"/>
    <property type="match status" value="1"/>
</dbReference>
<feature type="compositionally biased region" description="Acidic residues" evidence="2">
    <location>
        <begin position="1151"/>
        <end position="1163"/>
    </location>
</feature>